<gene>
    <name evidence="2" type="ORF">PFICI_14526</name>
</gene>
<reference evidence="3" key="1">
    <citation type="journal article" date="2015" name="BMC Genomics">
        <title>Genomic and transcriptomic analysis of the endophytic fungus Pestalotiopsis fici reveals its lifestyle and high potential for synthesis of natural products.</title>
        <authorList>
            <person name="Wang X."/>
            <person name="Zhang X."/>
            <person name="Liu L."/>
            <person name="Xiang M."/>
            <person name="Wang W."/>
            <person name="Sun X."/>
            <person name="Che Y."/>
            <person name="Guo L."/>
            <person name="Liu G."/>
            <person name="Guo L."/>
            <person name="Wang C."/>
            <person name="Yin W.B."/>
            <person name="Stadler M."/>
            <person name="Zhang X."/>
            <person name="Liu X."/>
        </authorList>
    </citation>
    <scope>NUCLEOTIDE SEQUENCE [LARGE SCALE GENOMIC DNA]</scope>
    <source>
        <strain evidence="3">W106-1 / CGMCC3.15140</strain>
    </source>
</reference>
<dbReference type="RefSeq" id="XP_007841298.1">
    <property type="nucleotide sequence ID" value="XM_007843107.1"/>
</dbReference>
<evidence type="ECO:0000259" key="1">
    <source>
        <dbReference type="Pfam" id="PF01636"/>
    </source>
</evidence>
<dbReference type="KEGG" id="pfy:PFICI_14526"/>
<dbReference type="Proteomes" id="UP000030651">
    <property type="component" value="Unassembled WGS sequence"/>
</dbReference>
<dbReference type="PANTHER" id="PTHR21310:SF13">
    <property type="entry name" value="AMINOGLYCOSIDE PHOSPHOTRANSFERASE DOMAIN-CONTAINING PROTEIN"/>
    <property type="match status" value="1"/>
</dbReference>
<dbReference type="InParanoid" id="W3WI18"/>
<dbReference type="Gene3D" id="3.90.1200.10">
    <property type="match status" value="1"/>
</dbReference>
<dbReference type="PANTHER" id="PTHR21310">
    <property type="entry name" value="AMINOGLYCOSIDE PHOSPHOTRANSFERASE-RELATED-RELATED"/>
    <property type="match status" value="1"/>
</dbReference>
<protein>
    <recommendedName>
        <fullName evidence="1">Aminoglycoside phosphotransferase domain-containing protein</fullName>
    </recommendedName>
</protein>
<dbReference type="OrthoDB" id="2906425at2759"/>
<dbReference type="eggNOG" id="ENOG502SK0A">
    <property type="taxonomic scope" value="Eukaryota"/>
</dbReference>
<dbReference type="InterPro" id="IPR002575">
    <property type="entry name" value="Aminoglycoside_PTrfase"/>
</dbReference>
<dbReference type="OMA" id="HLPRIKT"/>
<dbReference type="HOGENOM" id="CLU_072119_0_0_1"/>
<dbReference type="InterPro" id="IPR051678">
    <property type="entry name" value="AGP_Transferase"/>
</dbReference>
<name>W3WI18_PESFW</name>
<keyword evidence="3" id="KW-1185">Reference proteome</keyword>
<proteinExistence type="predicted"/>
<evidence type="ECO:0000313" key="3">
    <source>
        <dbReference type="Proteomes" id="UP000030651"/>
    </source>
</evidence>
<dbReference type="Pfam" id="PF01636">
    <property type="entry name" value="APH"/>
    <property type="match status" value="1"/>
</dbReference>
<dbReference type="InterPro" id="IPR011009">
    <property type="entry name" value="Kinase-like_dom_sf"/>
</dbReference>
<evidence type="ECO:0000313" key="2">
    <source>
        <dbReference type="EMBL" id="ETS73580.1"/>
    </source>
</evidence>
<dbReference type="SUPFAM" id="SSF56112">
    <property type="entry name" value="Protein kinase-like (PK-like)"/>
    <property type="match status" value="1"/>
</dbReference>
<organism evidence="2 3">
    <name type="scientific">Pestalotiopsis fici (strain W106-1 / CGMCC3.15140)</name>
    <dbReference type="NCBI Taxonomy" id="1229662"/>
    <lineage>
        <taxon>Eukaryota</taxon>
        <taxon>Fungi</taxon>
        <taxon>Dikarya</taxon>
        <taxon>Ascomycota</taxon>
        <taxon>Pezizomycotina</taxon>
        <taxon>Sordariomycetes</taxon>
        <taxon>Xylariomycetidae</taxon>
        <taxon>Amphisphaeriales</taxon>
        <taxon>Sporocadaceae</taxon>
        <taxon>Pestalotiopsis</taxon>
    </lineage>
</organism>
<feature type="domain" description="Aminoglycoside phosphotransferase" evidence="1">
    <location>
        <begin position="68"/>
        <end position="297"/>
    </location>
</feature>
<dbReference type="EMBL" id="KI912121">
    <property type="protein sequence ID" value="ETS73580.1"/>
    <property type="molecule type" value="Genomic_DNA"/>
</dbReference>
<accession>W3WI18</accession>
<dbReference type="GeneID" id="19279539"/>
<sequence length="397" mass="45058">MADPRLYLPPVLSDDIIRKLVSELSLPEPTTIKPLITTAAYHTIYLIIFSPADADALYPARSLEEDGSIALVLRVAGKHIPRIKTLNEVAAMTWVRENCKIPIPAVIRFDASENNAIGYEFTLLERVRGVSVDTIYDKLDDGKIAKLVSQLTDYLIEIHRHEWTHAGGISIDENNNIVPGRVLAENFWQGPEIAQYWGGDATIDLLNVHGPFSSYTDYLQGHIQQYVRNIERHESLEWMRDMIPRLEKFLTFAQDHAAELNDAKYILTHKDLHFGNIMCDPETLEITSILDWEFAAVLPLPLWSPGGGFLWSAKDESPASFAERDRLFKDIFSKICKERSPALLADFDVKNQDPHKSIVKVLNFVRAIVEVCPRGKRLEMARTWRSTVEQALQDLGI</sequence>
<dbReference type="AlphaFoldDB" id="W3WI18"/>